<dbReference type="GO" id="GO:0005886">
    <property type="term" value="C:plasma membrane"/>
    <property type="evidence" value="ECO:0007669"/>
    <property type="project" value="UniProtKB-SubCell"/>
</dbReference>
<dbReference type="PROSITE" id="PS51257">
    <property type="entry name" value="PROKAR_LIPOPROTEIN"/>
    <property type="match status" value="1"/>
</dbReference>
<feature type="transmembrane region" description="Helical" evidence="6">
    <location>
        <begin position="210"/>
        <end position="230"/>
    </location>
</feature>
<evidence type="ECO:0000313" key="9">
    <source>
        <dbReference type="Proteomes" id="UP000312594"/>
    </source>
</evidence>
<feature type="transmembrane region" description="Helical" evidence="6">
    <location>
        <begin position="622"/>
        <end position="647"/>
    </location>
</feature>
<dbReference type="Pfam" id="PF03176">
    <property type="entry name" value="MMPL"/>
    <property type="match status" value="2"/>
</dbReference>
<feature type="transmembrane region" description="Helical" evidence="6">
    <location>
        <begin position="361"/>
        <end position="379"/>
    </location>
</feature>
<evidence type="ECO:0000259" key="7">
    <source>
        <dbReference type="Pfam" id="PF03176"/>
    </source>
</evidence>
<feature type="transmembrane region" description="Helical" evidence="6">
    <location>
        <begin position="236"/>
        <end position="260"/>
    </location>
</feature>
<evidence type="ECO:0000256" key="6">
    <source>
        <dbReference type="SAM" id="Phobius"/>
    </source>
</evidence>
<feature type="transmembrane region" description="Helical" evidence="6">
    <location>
        <begin position="581"/>
        <end position="601"/>
    </location>
</feature>
<feature type="transmembrane region" description="Helical" evidence="6">
    <location>
        <begin position="555"/>
        <end position="575"/>
    </location>
</feature>
<feature type="transmembrane region" description="Helical" evidence="6">
    <location>
        <begin position="530"/>
        <end position="548"/>
    </location>
</feature>
<evidence type="ECO:0000256" key="2">
    <source>
        <dbReference type="ARBA" id="ARBA00022475"/>
    </source>
</evidence>
<dbReference type="EMBL" id="VEVP01000007">
    <property type="protein sequence ID" value="TNU92881.1"/>
    <property type="molecule type" value="Genomic_DNA"/>
</dbReference>
<feature type="domain" description="Membrane transport protein MMPL" evidence="7">
    <location>
        <begin position="394"/>
        <end position="678"/>
    </location>
</feature>
<dbReference type="InterPro" id="IPR050545">
    <property type="entry name" value="Mycobact_MmpL"/>
</dbReference>
<protein>
    <recommendedName>
        <fullName evidence="7">Membrane transport protein MMPL domain-containing protein</fullName>
    </recommendedName>
</protein>
<evidence type="ECO:0000256" key="1">
    <source>
        <dbReference type="ARBA" id="ARBA00004651"/>
    </source>
</evidence>
<evidence type="ECO:0000256" key="4">
    <source>
        <dbReference type="ARBA" id="ARBA00022989"/>
    </source>
</evidence>
<accession>A0A5C5C1U2</accession>
<feature type="transmembrane region" description="Helical" evidence="6">
    <location>
        <begin position="281"/>
        <end position="306"/>
    </location>
</feature>
<feature type="transmembrane region" description="Helical" evidence="6">
    <location>
        <begin position="659"/>
        <end position="679"/>
    </location>
</feature>
<name>A0A5C5C1U2_EGGLN</name>
<evidence type="ECO:0000313" key="8">
    <source>
        <dbReference type="EMBL" id="TNU92881.1"/>
    </source>
</evidence>
<dbReference type="PANTHER" id="PTHR33406">
    <property type="entry name" value="MEMBRANE PROTEIN MJ1562-RELATED"/>
    <property type="match status" value="1"/>
</dbReference>
<proteinExistence type="predicted"/>
<dbReference type="PANTHER" id="PTHR33406:SF13">
    <property type="entry name" value="MEMBRANE PROTEIN YDFJ"/>
    <property type="match status" value="1"/>
</dbReference>
<feature type="domain" description="Membrane transport protein MMPL" evidence="7">
    <location>
        <begin position="51"/>
        <end position="340"/>
    </location>
</feature>
<keyword evidence="2" id="KW-1003">Cell membrane</keyword>
<keyword evidence="4 6" id="KW-1133">Transmembrane helix</keyword>
<feature type="transmembrane region" description="Helical" evidence="6">
    <location>
        <begin position="318"/>
        <end position="340"/>
    </location>
</feature>
<organism evidence="8 9">
    <name type="scientific">Eggerthella lenta</name>
    <name type="common">Eubacterium lentum</name>
    <dbReference type="NCBI Taxonomy" id="84112"/>
    <lineage>
        <taxon>Bacteria</taxon>
        <taxon>Bacillati</taxon>
        <taxon>Actinomycetota</taxon>
        <taxon>Coriobacteriia</taxon>
        <taxon>Eggerthellales</taxon>
        <taxon>Eggerthellaceae</taxon>
        <taxon>Eggerthella</taxon>
    </lineage>
</organism>
<dbReference type="InterPro" id="IPR004869">
    <property type="entry name" value="MMPL_dom"/>
</dbReference>
<gene>
    <name evidence="8" type="ORF">FIC87_04400</name>
</gene>
<comment type="subcellular location">
    <subcellularLocation>
        <location evidence="1">Cell membrane</location>
        <topology evidence="1">Multi-pass membrane protein</topology>
    </subcellularLocation>
</comment>
<evidence type="ECO:0000256" key="5">
    <source>
        <dbReference type="ARBA" id="ARBA00023136"/>
    </source>
</evidence>
<sequence length="715" mass="77292">MKHLFEGSMMLKFCEAFLRHRKAVVALFAVAAVACALCIPAVKVNYSMTDYLPADAPSIQALDDMEQSFDGGIPNARLFAEGIDQATAEQLSRDLAAVDGVDEVMWLGSVADTKKPLAVQDEDVTASWATDDGYLFQLVIDEAKGVTATEEARAAAQDTGASQVSLSGDAVNTASAQSSTSVEIAYIMVLAVLIIIVILSLTSHSWFEPVIFLTVIGVAIVMNMGTNLLIGEISFISQICGAILQLAVSMDYAIVLLHTFRRCQREYADPYVAMAHAMKRGFSVVLSSAAVTFFGFLSLTVMQFGIGVNMGIVLAKGILFSFLTVMFLMPCLTLLCLRWIDRFEHRFLMPSFDGFARVCQRIMVPMAVVVIVVAVPAYLAESRTDFRYGTSGFAPPGSQTAVEQERIEEAFGASATWVVMVPEGDTSREQALADDLEALDHVTGVTSYVTEAGRALPVEVAPASTVEQVVAGGWSRLVVSLDVEGEGDEAFALVEQVRATAEAQYGDAYRLAGAEVSVYDLRDTVQQDAGRVKLFSMLSIGLVLALMFRSLSIPFVVLIAIEVAIWINLAVPYFLGDSLNYIGYLVIDAVQLGAAVDYAIIYTREYFDRRSEYTPREAARSAVKHAALTILTSSSILVFAGLAVWQIASNGVISELGVLIARGAFTSMLMMFVFLPWLFKTFDGVIRRTSLGLHVYEGEPKGASALEGEGAHGEA</sequence>
<reference evidence="8 9" key="1">
    <citation type="journal article" date="2005" name="Appl. Environ. Microbiol.">
        <title>Intestinal bacterial communities that produce active estrogen-like compounds enterodiol and enterolactone in humans.</title>
        <authorList>
            <person name="Clavel T."/>
            <person name="Henderson G."/>
            <person name="Alpert C.A."/>
            <person name="Philippe C."/>
            <person name="Rigottier-Gois L."/>
            <person name="Dore J."/>
            <person name="Blaut M."/>
        </authorList>
    </citation>
    <scope>NUCLEOTIDE SEQUENCE [LARGE SCALE GENOMIC DNA]</scope>
    <source>
        <strain evidence="8 9">SECO-MT75m2</strain>
    </source>
</reference>
<dbReference type="Gene3D" id="1.20.1640.10">
    <property type="entry name" value="Multidrug efflux transporter AcrB transmembrane domain"/>
    <property type="match status" value="2"/>
</dbReference>
<dbReference type="Proteomes" id="UP000312594">
    <property type="component" value="Unassembled WGS sequence"/>
</dbReference>
<evidence type="ECO:0000256" key="3">
    <source>
        <dbReference type="ARBA" id="ARBA00022692"/>
    </source>
</evidence>
<comment type="caution">
    <text evidence="8">The sequence shown here is derived from an EMBL/GenBank/DDBJ whole genome shotgun (WGS) entry which is preliminary data.</text>
</comment>
<dbReference type="RefSeq" id="WP_143924728.1">
    <property type="nucleotide sequence ID" value="NZ_AP031442.1"/>
</dbReference>
<keyword evidence="3 6" id="KW-0812">Transmembrane</keyword>
<dbReference type="SUPFAM" id="SSF82866">
    <property type="entry name" value="Multidrug efflux transporter AcrB transmembrane domain"/>
    <property type="match status" value="2"/>
</dbReference>
<feature type="transmembrane region" description="Helical" evidence="6">
    <location>
        <begin position="184"/>
        <end position="203"/>
    </location>
</feature>
<dbReference type="AlphaFoldDB" id="A0A5C5C1U2"/>
<keyword evidence="5 6" id="KW-0472">Membrane</keyword>